<dbReference type="Gene3D" id="1.10.260.130">
    <property type="match status" value="1"/>
</dbReference>
<dbReference type="InterPro" id="IPR029058">
    <property type="entry name" value="AB_hydrolase_fold"/>
</dbReference>
<name>A0AA38RWP0_9PEZI</name>
<dbReference type="AlphaFoldDB" id="A0AA38RWP0"/>
<protein>
    <submittedName>
        <fullName evidence="2">Lipase 5</fullName>
    </submittedName>
</protein>
<dbReference type="SUPFAM" id="SSF53474">
    <property type="entry name" value="alpha/beta-Hydrolases"/>
    <property type="match status" value="1"/>
</dbReference>
<dbReference type="GO" id="GO:0004806">
    <property type="term" value="F:triacylglycerol lipase activity"/>
    <property type="evidence" value="ECO:0007669"/>
    <property type="project" value="InterPro"/>
</dbReference>
<dbReference type="Gene3D" id="3.40.50.1820">
    <property type="entry name" value="alpha/beta hydrolase"/>
    <property type="match status" value="1"/>
</dbReference>
<keyword evidence="1" id="KW-0378">Hydrolase</keyword>
<gene>
    <name evidence="2" type="ORF">NKR19_g3071</name>
</gene>
<dbReference type="PANTHER" id="PTHR34853">
    <property type="match status" value="1"/>
</dbReference>
<evidence type="ECO:0000313" key="2">
    <source>
        <dbReference type="EMBL" id="KAJ9160590.1"/>
    </source>
</evidence>
<dbReference type="PANTHER" id="PTHR34853:SF5">
    <property type="entry name" value="LIP-DOMAIN-CONTAINING PROTEIN-RELATED"/>
    <property type="match status" value="1"/>
</dbReference>
<organism evidence="2 3">
    <name type="scientific">Coniochaeta hoffmannii</name>
    <dbReference type="NCBI Taxonomy" id="91930"/>
    <lineage>
        <taxon>Eukaryota</taxon>
        <taxon>Fungi</taxon>
        <taxon>Dikarya</taxon>
        <taxon>Ascomycota</taxon>
        <taxon>Pezizomycotina</taxon>
        <taxon>Sordariomycetes</taxon>
        <taxon>Sordariomycetidae</taxon>
        <taxon>Coniochaetales</taxon>
        <taxon>Coniochaetaceae</taxon>
        <taxon>Coniochaeta</taxon>
    </lineage>
</organism>
<evidence type="ECO:0000313" key="3">
    <source>
        <dbReference type="Proteomes" id="UP001174691"/>
    </source>
</evidence>
<reference evidence="2" key="1">
    <citation type="submission" date="2022-07" db="EMBL/GenBank/DDBJ databases">
        <title>Fungi with potential for degradation of polypropylene.</title>
        <authorList>
            <person name="Gostincar C."/>
        </authorList>
    </citation>
    <scope>NUCLEOTIDE SEQUENCE</scope>
    <source>
        <strain evidence="2">EXF-13287</strain>
    </source>
</reference>
<accession>A0AA38RWP0</accession>
<evidence type="ECO:0000256" key="1">
    <source>
        <dbReference type="ARBA" id="ARBA00022801"/>
    </source>
</evidence>
<dbReference type="Pfam" id="PF03583">
    <property type="entry name" value="LIP"/>
    <property type="match status" value="1"/>
</dbReference>
<proteinExistence type="predicted"/>
<dbReference type="InterPro" id="IPR005152">
    <property type="entry name" value="Lipase_secreted"/>
</dbReference>
<dbReference type="GO" id="GO:0016042">
    <property type="term" value="P:lipid catabolic process"/>
    <property type="evidence" value="ECO:0007669"/>
    <property type="project" value="InterPro"/>
</dbReference>
<dbReference type="EMBL" id="JANBVN010000033">
    <property type="protein sequence ID" value="KAJ9160590.1"/>
    <property type="molecule type" value="Genomic_DNA"/>
</dbReference>
<keyword evidence="3" id="KW-1185">Reference proteome</keyword>
<comment type="caution">
    <text evidence="2">The sequence shown here is derived from an EMBL/GenBank/DDBJ whole genome shotgun (WGS) entry which is preliminary data.</text>
</comment>
<dbReference type="Proteomes" id="UP001174691">
    <property type="component" value="Unassembled WGS sequence"/>
</dbReference>
<sequence length="348" mass="37461">MLSTALGTQLTLPSQDPWYSAPPGFEAKSPGTILRIREAPSNISILVNNTAGAYQLLFRSTDARYSPSWGVTTVFLPSKAAQTRRDARALVSYQIPYNTPDVDQSPSYGLSTIYGDNIMANVREGLSRGWAMSAPDFEGPSAAFSAGLQAGHAVIDSVRAVLSFDKFDGPEEIRYALWGYSGGAMASNFAAELQASYAPELSFAGTAMGGIPSNFTQVVYTVMGTASAAIVPYVLLGATSQYEGAREYLLGQLRKDGPYNATTFLAALHTTAAEAVSAFSGQDIFGYFINGDGILKAPEMVRVLGNNWYMGYHGIPQMPVFAYKAINDELTSIESTDDHIGRICRRRS</sequence>